<organism evidence="1 2">
    <name type="scientific">Roseibium hamelinense</name>
    <dbReference type="NCBI Taxonomy" id="150831"/>
    <lineage>
        <taxon>Bacteria</taxon>
        <taxon>Pseudomonadati</taxon>
        <taxon>Pseudomonadota</taxon>
        <taxon>Alphaproteobacteria</taxon>
        <taxon>Hyphomicrobiales</taxon>
        <taxon>Stappiaceae</taxon>
        <taxon>Roseibium</taxon>
    </lineage>
</organism>
<evidence type="ECO:0000313" key="2">
    <source>
        <dbReference type="Proteomes" id="UP000320593"/>
    </source>
</evidence>
<dbReference type="AlphaFoldDB" id="A0A562SMF7"/>
<accession>A0A562SMF7</accession>
<comment type="caution">
    <text evidence="1">The sequence shown here is derived from an EMBL/GenBank/DDBJ whole genome shotgun (WGS) entry which is preliminary data.</text>
</comment>
<reference evidence="1 2" key="1">
    <citation type="submission" date="2019-07" db="EMBL/GenBank/DDBJ databases">
        <title>Genomic Encyclopedia of Archaeal and Bacterial Type Strains, Phase II (KMG-II): from individual species to whole genera.</title>
        <authorList>
            <person name="Goeker M."/>
        </authorList>
    </citation>
    <scope>NUCLEOTIDE SEQUENCE [LARGE SCALE GENOMIC DNA]</scope>
    <source>
        <strain evidence="1 2">ATCC BAA-252</strain>
    </source>
</reference>
<dbReference type="EMBL" id="VLLF01000009">
    <property type="protein sequence ID" value="TWI82353.1"/>
    <property type="molecule type" value="Genomic_DNA"/>
</dbReference>
<sequence>MGTLRWYKPCPFFQAGLAQTVYSIEAMKSFGLIEAGEAFEKGVGCMTDAMITAAVVEAGIDISEVYTAEFVSKGVSMPLKN</sequence>
<name>A0A562SMF7_9HYPH</name>
<proteinExistence type="predicted"/>
<dbReference type="Proteomes" id="UP000320593">
    <property type="component" value="Unassembled WGS sequence"/>
</dbReference>
<protein>
    <submittedName>
        <fullName evidence="1">NitT/TauT family transport system substrate-binding protein</fullName>
    </submittedName>
</protein>
<keyword evidence="2" id="KW-1185">Reference proteome</keyword>
<gene>
    <name evidence="1" type="ORF">JM93_03703</name>
</gene>
<evidence type="ECO:0000313" key="1">
    <source>
        <dbReference type="EMBL" id="TWI82353.1"/>
    </source>
</evidence>